<reference evidence="18 19" key="1">
    <citation type="submission" date="2019-01" db="EMBL/GenBank/DDBJ databases">
        <title>Draft genomes of a novel of Aminipila strains.</title>
        <authorList>
            <person name="Ma S."/>
        </authorList>
    </citation>
    <scope>NUCLEOTIDE SEQUENCE [LARGE SCALE GENOMIC DNA]</scope>
    <source>
        <strain evidence="19">JN-39</strain>
    </source>
</reference>
<dbReference type="Pfam" id="PF13361">
    <property type="entry name" value="UvrD_C"/>
    <property type="match status" value="1"/>
</dbReference>
<protein>
    <recommendedName>
        <fullName evidence="12">DNA 3'-5' helicase</fullName>
        <ecNumber evidence="12">5.6.2.4</ecNumber>
    </recommendedName>
</protein>
<keyword evidence="5 14" id="KW-0347">Helicase</keyword>
<evidence type="ECO:0000256" key="15">
    <source>
        <dbReference type="SAM" id="Coils"/>
    </source>
</evidence>
<dbReference type="EMBL" id="CP035281">
    <property type="protein sequence ID" value="QAT42486.1"/>
    <property type="molecule type" value="Genomic_DNA"/>
</dbReference>
<dbReference type="GO" id="GO:0005829">
    <property type="term" value="C:cytosol"/>
    <property type="evidence" value="ECO:0007669"/>
    <property type="project" value="TreeGrafter"/>
</dbReference>
<evidence type="ECO:0000256" key="13">
    <source>
        <dbReference type="ARBA" id="ARBA00048988"/>
    </source>
</evidence>
<evidence type="ECO:0000256" key="1">
    <source>
        <dbReference type="ARBA" id="ARBA00022722"/>
    </source>
</evidence>
<dbReference type="GO" id="GO:0003677">
    <property type="term" value="F:DNA binding"/>
    <property type="evidence" value="ECO:0007669"/>
    <property type="project" value="UniProtKB-KW"/>
</dbReference>
<evidence type="ECO:0000256" key="14">
    <source>
        <dbReference type="PROSITE-ProRule" id="PRU00560"/>
    </source>
</evidence>
<dbReference type="SUPFAM" id="SSF52980">
    <property type="entry name" value="Restriction endonuclease-like"/>
    <property type="match status" value="1"/>
</dbReference>
<organism evidence="18 19">
    <name type="scientific">Aminipila luticellarii</name>
    <dbReference type="NCBI Taxonomy" id="2507160"/>
    <lineage>
        <taxon>Bacteria</taxon>
        <taxon>Bacillati</taxon>
        <taxon>Bacillota</taxon>
        <taxon>Clostridia</taxon>
        <taxon>Peptostreptococcales</taxon>
        <taxon>Anaerovoracaceae</taxon>
        <taxon>Aminipila</taxon>
    </lineage>
</organism>
<evidence type="ECO:0000256" key="7">
    <source>
        <dbReference type="ARBA" id="ARBA00022840"/>
    </source>
</evidence>
<accession>A0A410PUD9</accession>
<dbReference type="PANTHER" id="PTHR11070">
    <property type="entry name" value="UVRD / RECB / PCRA DNA HELICASE FAMILY MEMBER"/>
    <property type="match status" value="1"/>
</dbReference>
<gene>
    <name evidence="18" type="primary">addA</name>
    <name evidence="18" type="ORF">EQM06_04145</name>
</gene>
<dbReference type="OrthoDB" id="9810135at2"/>
<keyword evidence="3" id="KW-0227">DNA damage</keyword>
<dbReference type="CDD" id="cd17932">
    <property type="entry name" value="DEXQc_UvrD"/>
    <property type="match status" value="2"/>
</dbReference>
<sequence>MKWTEKQAEAIELRNKNMLVAAAAGSGKTAVLVERIKQLILREGVSVNELLVVTFTNAAAAEMREKIVQAITAEIENTSGDTAFLRRQLNLIAKSNISTFHAFALEVIRRFFHVIEMDPNFKICDEAQQIILQANAMDRLFEEMFEKGSPEFVEFLNHYASSKNENAVKEMIAEVYQTIQSVPEPWEWLDDSIEHFIMDEEHFLQSSVLKEIRKYIEKELAYAKANYEKSVAIFEEAGAAKFALKCKADLESIDVVWSAFQSGDWDRLGEAVGRVSYARMVTAKDEKEAFDEVKELAGRYRERCKEALKELKASYFSRPLREQLEDMNKVYPYARTLAMLVKAFGEYYRQEKEEKKLIDFNDIEHAALRILKNEQAAEEYREKFKYIFIDEYQDSNVLQDTLIAAIKRENNLFMVGDVKQSIYKFRLAEPELFMEKYECFKKEENVQDAKIDLNFNFRSKGHVIQAVNELFSKLMAGYDKDAALYKGVSYEGELDYPTEIHLVDQKITDEMEVDAEIRELKSAEREAFVAGQLIKEALGKSIFDVKRNRERPMTKRDIVILMRGQKNYADKFQQILMEMDIPAHINDSDGYFDTLEIQIFLNVLRVIDNRRQDIPLISVLHSCIFGFTVEELAKIRSRCKNTSYFEAFYDCAVSEDKLSKKCAEVLEKLAEWKQLSEFMPLDEWIWKLLWDTGYYTFVGALPGGTQRQANLRALIDKAVQFQSSQMKGLYGFITYVDAIKDRKVPMGQVTLVGENDDVVRIMTIHKSKGLEFPMVIVAGLGRRFNSANSRKPVDIHKNIGLGIRYIQRDKHFYRKTLIQTAIENKRKQEDLEEEVRILYVALTRAQDKLVLLGSVKDLEKFRELNESLEGPDVFRASCYLDMMMPVLSNSSISVHYHDAQEMSLDKTKNNESKEQLQKLFDNVEKYGIKKEEESAEYGKLYTQIGDQLSFTYGYEYARLLKSKFSVSKLNQISDLLSEEGMTPEKYKRLYYESSYETELAVPQFVQGTKKGFTAAERGTLLHSVLEHWDFKEGYRECIQEKSKALDFVRAFITNMESKQMFTHEEADEARRHAKMIVSFQCSSLGERLAHAEEIYKETPFNLMKKIKGEDILVQGIIDCYFREGNQYILLDYKTNKIRDPEDAEEMTALKETYRQQIELYREAIEEVKGIKVKEAYIYLMNAGVTIQYGVPPTIEK</sequence>
<name>A0A410PUD9_9FIRM</name>
<dbReference type="GO" id="GO:0006302">
    <property type="term" value="P:double-strand break repair"/>
    <property type="evidence" value="ECO:0007669"/>
    <property type="project" value="InterPro"/>
</dbReference>
<keyword evidence="6 18" id="KW-0269">Exonuclease</keyword>
<dbReference type="GO" id="GO:0033202">
    <property type="term" value="C:DNA helicase complex"/>
    <property type="evidence" value="ECO:0007669"/>
    <property type="project" value="TreeGrafter"/>
</dbReference>
<keyword evidence="10" id="KW-0413">Isomerase</keyword>
<dbReference type="InterPro" id="IPR038726">
    <property type="entry name" value="PDDEXK_AddAB-type"/>
</dbReference>
<dbReference type="Gene3D" id="1.10.486.10">
    <property type="entry name" value="PCRA, domain 4"/>
    <property type="match status" value="1"/>
</dbReference>
<dbReference type="AlphaFoldDB" id="A0A410PUD9"/>
<dbReference type="KEGG" id="amij:EQM06_04145"/>
<keyword evidence="15" id="KW-0175">Coiled coil</keyword>
<dbReference type="Gene3D" id="3.90.320.10">
    <property type="match status" value="1"/>
</dbReference>
<evidence type="ECO:0000256" key="3">
    <source>
        <dbReference type="ARBA" id="ARBA00022763"/>
    </source>
</evidence>
<evidence type="ECO:0000256" key="4">
    <source>
        <dbReference type="ARBA" id="ARBA00022801"/>
    </source>
</evidence>
<evidence type="ECO:0000256" key="5">
    <source>
        <dbReference type="ARBA" id="ARBA00022806"/>
    </source>
</evidence>
<evidence type="ECO:0000259" key="17">
    <source>
        <dbReference type="PROSITE" id="PS51217"/>
    </source>
</evidence>
<proteinExistence type="predicted"/>
<feature type="binding site" evidence="14">
    <location>
        <begin position="22"/>
        <end position="29"/>
    </location>
    <ligand>
        <name>ATP</name>
        <dbReference type="ChEBI" id="CHEBI:30616"/>
    </ligand>
</feature>
<dbReference type="Gene3D" id="3.40.50.300">
    <property type="entry name" value="P-loop containing nucleotide triphosphate hydrolases"/>
    <property type="match status" value="4"/>
</dbReference>
<dbReference type="EC" id="5.6.2.4" evidence="12"/>
<evidence type="ECO:0000313" key="18">
    <source>
        <dbReference type="EMBL" id="QAT42486.1"/>
    </source>
</evidence>
<evidence type="ECO:0000256" key="10">
    <source>
        <dbReference type="ARBA" id="ARBA00023235"/>
    </source>
</evidence>
<keyword evidence="2 14" id="KW-0547">Nucleotide-binding</keyword>
<feature type="coiled-coil region" evidence="15">
    <location>
        <begin position="1143"/>
        <end position="1170"/>
    </location>
</feature>
<comment type="catalytic activity">
    <reaction evidence="11">
        <text>Couples ATP hydrolysis with the unwinding of duplex DNA by translocating in the 3'-5' direction.</text>
        <dbReference type="EC" id="5.6.2.4"/>
    </reaction>
</comment>
<dbReference type="InterPro" id="IPR011604">
    <property type="entry name" value="PDDEXK-like_dom_sf"/>
</dbReference>
<evidence type="ECO:0000313" key="19">
    <source>
        <dbReference type="Proteomes" id="UP000287601"/>
    </source>
</evidence>
<dbReference type="InterPro" id="IPR014152">
    <property type="entry name" value="AddA"/>
</dbReference>
<dbReference type="GO" id="GO:0005524">
    <property type="term" value="F:ATP binding"/>
    <property type="evidence" value="ECO:0007669"/>
    <property type="project" value="UniProtKB-UniRule"/>
</dbReference>
<dbReference type="PROSITE" id="PS51198">
    <property type="entry name" value="UVRD_HELICASE_ATP_BIND"/>
    <property type="match status" value="1"/>
</dbReference>
<dbReference type="Pfam" id="PF00580">
    <property type="entry name" value="UvrD-helicase"/>
    <property type="match status" value="1"/>
</dbReference>
<dbReference type="RefSeq" id="WP_128745136.1">
    <property type="nucleotide sequence ID" value="NZ_CP035281.1"/>
</dbReference>
<evidence type="ECO:0000256" key="12">
    <source>
        <dbReference type="ARBA" id="ARBA00034808"/>
    </source>
</evidence>
<keyword evidence="7 14" id="KW-0067">ATP-binding</keyword>
<dbReference type="InterPro" id="IPR011335">
    <property type="entry name" value="Restrct_endonuc-II-like"/>
</dbReference>
<evidence type="ECO:0000256" key="8">
    <source>
        <dbReference type="ARBA" id="ARBA00023125"/>
    </source>
</evidence>
<evidence type="ECO:0000256" key="2">
    <source>
        <dbReference type="ARBA" id="ARBA00022741"/>
    </source>
</evidence>
<dbReference type="NCBIfam" id="TIGR02785">
    <property type="entry name" value="addA_Gpos"/>
    <property type="match status" value="1"/>
</dbReference>
<dbReference type="Proteomes" id="UP000287601">
    <property type="component" value="Chromosome"/>
</dbReference>
<dbReference type="GO" id="GO:0043138">
    <property type="term" value="F:3'-5' DNA helicase activity"/>
    <property type="evidence" value="ECO:0007669"/>
    <property type="project" value="UniProtKB-EC"/>
</dbReference>
<dbReference type="SUPFAM" id="SSF52540">
    <property type="entry name" value="P-loop containing nucleoside triphosphate hydrolases"/>
    <property type="match status" value="1"/>
</dbReference>
<keyword evidence="19" id="KW-1185">Reference proteome</keyword>
<evidence type="ECO:0000259" key="16">
    <source>
        <dbReference type="PROSITE" id="PS51198"/>
    </source>
</evidence>
<evidence type="ECO:0000256" key="6">
    <source>
        <dbReference type="ARBA" id="ARBA00022839"/>
    </source>
</evidence>
<keyword evidence="4 14" id="KW-0378">Hydrolase</keyword>
<dbReference type="PANTHER" id="PTHR11070:SF48">
    <property type="entry name" value="ATP-DEPENDENT HELICASE_NUCLEASE SUBUNIT A"/>
    <property type="match status" value="1"/>
</dbReference>
<dbReference type="PROSITE" id="PS51217">
    <property type="entry name" value="UVRD_HELICASE_CTER"/>
    <property type="match status" value="1"/>
</dbReference>
<dbReference type="InterPro" id="IPR014017">
    <property type="entry name" value="DNA_helicase_UvrD-like_C"/>
</dbReference>
<evidence type="ECO:0000256" key="11">
    <source>
        <dbReference type="ARBA" id="ARBA00034617"/>
    </source>
</evidence>
<dbReference type="GO" id="GO:0004527">
    <property type="term" value="F:exonuclease activity"/>
    <property type="evidence" value="ECO:0007669"/>
    <property type="project" value="UniProtKB-KW"/>
</dbReference>
<dbReference type="InterPro" id="IPR000212">
    <property type="entry name" value="DNA_helicase_UvrD/REP"/>
</dbReference>
<dbReference type="GO" id="GO:0000725">
    <property type="term" value="P:recombinational repair"/>
    <property type="evidence" value="ECO:0007669"/>
    <property type="project" value="TreeGrafter"/>
</dbReference>
<evidence type="ECO:0000256" key="9">
    <source>
        <dbReference type="ARBA" id="ARBA00023204"/>
    </source>
</evidence>
<dbReference type="InterPro" id="IPR027417">
    <property type="entry name" value="P-loop_NTPase"/>
</dbReference>
<comment type="catalytic activity">
    <reaction evidence="13">
        <text>ATP + H2O = ADP + phosphate + H(+)</text>
        <dbReference type="Rhea" id="RHEA:13065"/>
        <dbReference type="ChEBI" id="CHEBI:15377"/>
        <dbReference type="ChEBI" id="CHEBI:15378"/>
        <dbReference type="ChEBI" id="CHEBI:30616"/>
        <dbReference type="ChEBI" id="CHEBI:43474"/>
        <dbReference type="ChEBI" id="CHEBI:456216"/>
        <dbReference type="EC" id="5.6.2.4"/>
    </reaction>
</comment>
<dbReference type="GO" id="GO:0016887">
    <property type="term" value="F:ATP hydrolysis activity"/>
    <property type="evidence" value="ECO:0007669"/>
    <property type="project" value="RHEA"/>
</dbReference>
<feature type="domain" description="UvrD-like helicase C-terminal" evidence="17">
    <location>
        <begin position="461"/>
        <end position="769"/>
    </location>
</feature>
<keyword evidence="8" id="KW-0238">DNA-binding</keyword>
<keyword evidence="1" id="KW-0540">Nuclease</keyword>
<feature type="domain" description="UvrD-like helicase ATP-binding" evidence="16">
    <location>
        <begin position="1"/>
        <end position="460"/>
    </location>
</feature>
<dbReference type="InterPro" id="IPR014016">
    <property type="entry name" value="UvrD-like_ATP-bd"/>
</dbReference>
<dbReference type="Pfam" id="PF12705">
    <property type="entry name" value="PDDEXK_1"/>
    <property type="match status" value="1"/>
</dbReference>
<keyword evidence="9" id="KW-0234">DNA repair</keyword>